<evidence type="ECO:0000313" key="3">
    <source>
        <dbReference type="EMBL" id="OKH94365.1"/>
    </source>
</evidence>
<dbReference type="GO" id="GO:0006355">
    <property type="term" value="P:regulation of DNA-templated transcription"/>
    <property type="evidence" value="ECO:0007669"/>
    <property type="project" value="InterPro"/>
</dbReference>
<proteinExistence type="predicted"/>
<dbReference type="Gene3D" id="1.10.10.10">
    <property type="entry name" value="Winged helix-like DNA-binding domain superfamily/Winged helix DNA-binding domain"/>
    <property type="match status" value="1"/>
</dbReference>
<accession>A0A1Q4V975</accession>
<feature type="region of interest" description="Disordered" evidence="1">
    <location>
        <begin position="1"/>
        <end position="35"/>
    </location>
</feature>
<organism evidence="3 4">
    <name type="scientific">Streptomyces uncialis</name>
    <dbReference type="NCBI Taxonomy" id="1048205"/>
    <lineage>
        <taxon>Bacteria</taxon>
        <taxon>Bacillati</taxon>
        <taxon>Actinomycetota</taxon>
        <taxon>Actinomycetes</taxon>
        <taxon>Kitasatosporales</taxon>
        <taxon>Streptomycetaceae</taxon>
        <taxon>Streptomyces</taxon>
    </lineage>
</organism>
<dbReference type="InterPro" id="IPR036388">
    <property type="entry name" value="WH-like_DNA-bd_sf"/>
</dbReference>
<sequence length="117" mass="12354">MTPLSTSGQIHSAQGPPRSERADHPGPSGEDCSGGVGVRRLTALDVLILEGVAVGTSTVQLAASLYLSRQGVEYRIGLMLRHFQVANRAALVSRAHSLGVLSVGAWPPRVLPEFLET</sequence>
<evidence type="ECO:0000313" key="4">
    <source>
        <dbReference type="Proteomes" id="UP000186455"/>
    </source>
</evidence>
<dbReference type="STRING" id="1048205.AB852_08525"/>
<keyword evidence="4" id="KW-1185">Reference proteome</keyword>
<feature type="compositionally biased region" description="Polar residues" evidence="1">
    <location>
        <begin position="1"/>
        <end position="12"/>
    </location>
</feature>
<gene>
    <name evidence="3" type="ORF">AB852_08525</name>
</gene>
<name>A0A1Q4V975_9ACTN</name>
<dbReference type="RefSeq" id="WP_073785744.1">
    <property type="nucleotide sequence ID" value="NZ_JBITDR010000032.1"/>
</dbReference>
<reference evidence="3 4" key="1">
    <citation type="submission" date="2015-06" db="EMBL/GenBank/DDBJ databases">
        <title>Cloning and characterization of the uncialamcin biosynthetic gene cluster.</title>
        <authorList>
            <person name="Yan X."/>
            <person name="Huang T."/>
            <person name="Ge H."/>
            <person name="Shen B."/>
        </authorList>
    </citation>
    <scope>NUCLEOTIDE SEQUENCE [LARGE SCALE GENOMIC DNA]</scope>
    <source>
        <strain evidence="3 4">DCA2648</strain>
    </source>
</reference>
<dbReference type="GO" id="GO:0003677">
    <property type="term" value="F:DNA binding"/>
    <property type="evidence" value="ECO:0007669"/>
    <property type="project" value="InterPro"/>
</dbReference>
<dbReference type="AlphaFoldDB" id="A0A1Q4V975"/>
<dbReference type="EMBL" id="LFBV01000002">
    <property type="protein sequence ID" value="OKH94365.1"/>
    <property type="molecule type" value="Genomic_DNA"/>
</dbReference>
<protein>
    <submittedName>
        <fullName evidence="3">LuxR family transcriptional regulator</fullName>
    </submittedName>
</protein>
<dbReference type="SUPFAM" id="SSF46894">
    <property type="entry name" value="C-terminal effector domain of the bipartite response regulators"/>
    <property type="match status" value="1"/>
</dbReference>
<feature type="domain" description="HTH luxR-type" evidence="2">
    <location>
        <begin position="41"/>
        <end position="94"/>
    </location>
</feature>
<comment type="caution">
    <text evidence="3">The sequence shown here is derived from an EMBL/GenBank/DDBJ whole genome shotgun (WGS) entry which is preliminary data.</text>
</comment>
<dbReference type="Proteomes" id="UP000186455">
    <property type="component" value="Unassembled WGS sequence"/>
</dbReference>
<evidence type="ECO:0000259" key="2">
    <source>
        <dbReference type="Pfam" id="PF00196"/>
    </source>
</evidence>
<evidence type="ECO:0000256" key="1">
    <source>
        <dbReference type="SAM" id="MobiDB-lite"/>
    </source>
</evidence>
<dbReference type="InterPro" id="IPR000792">
    <property type="entry name" value="Tscrpt_reg_LuxR_C"/>
</dbReference>
<dbReference type="InterPro" id="IPR016032">
    <property type="entry name" value="Sig_transdc_resp-reg_C-effctor"/>
</dbReference>
<dbReference type="Pfam" id="PF00196">
    <property type="entry name" value="GerE"/>
    <property type="match status" value="1"/>
</dbReference>